<sequence length="249" mass="28565">MYIKLMDLIRLIDFVGTHAYSTAKGGYIMKEREVQFNHIFEQWANEYDQTVVDRDGEYAEVFEGYEQILHRVVQELKLPVESRVLEIGVGTGNLTRLLLSKEWKVFGIDPSPDMRSIASQKLPNFTIQDGHFLSVPESVGRVDGIVSTYAFHHLTDEQKARAIQQLTDRLNDDGMIVFADTAYADEKAKQAIHQKVKEQKAFALLEDLRTEYYPLVSTMQHIFEGAGLDFASHQLNKYVWLFSGKKTAR</sequence>
<feature type="binding site" evidence="4">
    <location>
        <position position="88"/>
    </location>
    <ligand>
        <name>S-adenosyl-L-methionine</name>
        <dbReference type="ChEBI" id="CHEBI:59789"/>
    </ligand>
</feature>
<dbReference type="AlphaFoldDB" id="A0A1G8R4A6"/>
<feature type="binding site" evidence="4">
    <location>
        <position position="109"/>
    </location>
    <ligand>
        <name>S-adenosyl-L-methionine</name>
        <dbReference type="ChEBI" id="CHEBI:59789"/>
    </ligand>
</feature>
<evidence type="ECO:0000313" key="5">
    <source>
        <dbReference type="EMBL" id="SDJ11799.1"/>
    </source>
</evidence>
<evidence type="ECO:0000256" key="4">
    <source>
        <dbReference type="HAMAP-Rule" id="MF_02100"/>
    </source>
</evidence>
<proteinExistence type="inferred from homology"/>
<keyword evidence="2 4" id="KW-0808">Transferase</keyword>
<keyword evidence="3 4" id="KW-0949">S-adenosyl-L-methionine</keyword>
<dbReference type="InterPro" id="IPR023553">
    <property type="entry name" value="Uncharacterised_MeTfrase_YrrT"/>
</dbReference>
<accession>A0A1G8R4A6</accession>
<comment type="caution">
    <text evidence="4">Lacks conserved residue(s) required for the propagation of feature annotation.</text>
</comment>
<dbReference type="Pfam" id="PF13489">
    <property type="entry name" value="Methyltransf_23"/>
    <property type="match status" value="1"/>
</dbReference>
<dbReference type="InterPro" id="IPR029063">
    <property type="entry name" value="SAM-dependent_MTases_sf"/>
</dbReference>
<dbReference type="SUPFAM" id="SSF53335">
    <property type="entry name" value="S-adenosyl-L-methionine-dependent methyltransferases"/>
    <property type="match status" value="1"/>
</dbReference>
<dbReference type="GO" id="GO:0032259">
    <property type="term" value="P:methylation"/>
    <property type="evidence" value="ECO:0007669"/>
    <property type="project" value="UniProtKB-KW"/>
</dbReference>
<evidence type="ECO:0000313" key="6">
    <source>
        <dbReference type="Proteomes" id="UP000182836"/>
    </source>
</evidence>
<dbReference type="PANTHER" id="PTHR43861">
    <property type="entry name" value="TRANS-ACONITATE 2-METHYLTRANSFERASE-RELATED"/>
    <property type="match status" value="1"/>
</dbReference>
<evidence type="ECO:0000256" key="2">
    <source>
        <dbReference type="ARBA" id="ARBA00022679"/>
    </source>
</evidence>
<gene>
    <name evidence="5" type="ORF">SAMN04487909_11238</name>
</gene>
<comment type="similarity">
    <text evidence="4">Belongs to the methyltransferase superfamily. YrrT family.</text>
</comment>
<name>A0A1G8R4A6_ANEMI</name>
<evidence type="ECO:0000256" key="3">
    <source>
        <dbReference type="ARBA" id="ARBA00022691"/>
    </source>
</evidence>
<dbReference type="EC" id="2.1.1.-" evidence="4"/>
<dbReference type="EMBL" id="FNED01000012">
    <property type="protein sequence ID" value="SDJ11799.1"/>
    <property type="molecule type" value="Genomic_DNA"/>
</dbReference>
<reference evidence="5 6" key="1">
    <citation type="submission" date="2016-10" db="EMBL/GenBank/DDBJ databases">
        <authorList>
            <person name="de Groot N.N."/>
        </authorList>
    </citation>
    <scope>NUCLEOTIDE SEQUENCE [LARGE SCALE GENOMIC DNA]</scope>
    <source>
        <strain evidence="5 6">DSM 2895</strain>
    </source>
</reference>
<dbReference type="Gene3D" id="3.40.50.150">
    <property type="entry name" value="Vaccinia Virus protein VP39"/>
    <property type="match status" value="1"/>
</dbReference>
<evidence type="ECO:0000256" key="1">
    <source>
        <dbReference type="ARBA" id="ARBA00022603"/>
    </source>
</evidence>
<keyword evidence="1 4" id="KW-0489">Methyltransferase</keyword>
<comment type="function">
    <text evidence="4">Could be a S-adenosyl-L-methionine-dependent methyltransferase.</text>
</comment>
<organism evidence="5 6">
    <name type="scientific">Aneurinibacillus migulanus</name>
    <name type="common">Bacillus migulanus</name>
    <dbReference type="NCBI Taxonomy" id="47500"/>
    <lineage>
        <taxon>Bacteria</taxon>
        <taxon>Bacillati</taxon>
        <taxon>Bacillota</taxon>
        <taxon>Bacilli</taxon>
        <taxon>Bacillales</taxon>
        <taxon>Paenibacillaceae</taxon>
        <taxon>Aneurinibacillus group</taxon>
        <taxon>Aneurinibacillus</taxon>
    </lineage>
</organism>
<dbReference type="Proteomes" id="UP000182836">
    <property type="component" value="Unassembled WGS sequence"/>
</dbReference>
<dbReference type="HAMAP" id="MF_02100">
    <property type="entry name" value="Methyltr_YrrT"/>
    <property type="match status" value="1"/>
</dbReference>
<protein>
    <recommendedName>
        <fullName evidence="4">Uncharacterized methyltransferase SAMN04487909_11238</fullName>
        <ecNumber evidence="4">2.1.1.-</ecNumber>
    </recommendedName>
</protein>
<dbReference type="GO" id="GO:0008757">
    <property type="term" value="F:S-adenosylmethionine-dependent methyltransferase activity"/>
    <property type="evidence" value="ECO:0007669"/>
    <property type="project" value="UniProtKB-UniRule"/>
</dbReference>
<dbReference type="CDD" id="cd02440">
    <property type="entry name" value="AdoMet_MTases"/>
    <property type="match status" value="1"/>
</dbReference>